<evidence type="ECO:0000256" key="1">
    <source>
        <dbReference type="SAM" id="SignalP"/>
    </source>
</evidence>
<feature type="signal peptide" evidence="1">
    <location>
        <begin position="1"/>
        <end position="19"/>
    </location>
</feature>
<dbReference type="EMBL" id="JAWDGP010005429">
    <property type="protein sequence ID" value="KAK3756972.1"/>
    <property type="molecule type" value="Genomic_DNA"/>
</dbReference>
<accession>A0AAE0YVE5</accession>
<evidence type="ECO:0000313" key="3">
    <source>
        <dbReference type="Proteomes" id="UP001283361"/>
    </source>
</evidence>
<feature type="chain" id="PRO_5042082032" evidence="1">
    <location>
        <begin position="20"/>
        <end position="91"/>
    </location>
</feature>
<organism evidence="2 3">
    <name type="scientific">Elysia crispata</name>
    <name type="common">lettuce slug</name>
    <dbReference type="NCBI Taxonomy" id="231223"/>
    <lineage>
        <taxon>Eukaryota</taxon>
        <taxon>Metazoa</taxon>
        <taxon>Spiralia</taxon>
        <taxon>Lophotrochozoa</taxon>
        <taxon>Mollusca</taxon>
        <taxon>Gastropoda</taxon>
        <taxon>Heterobranchia</taxon>
        <taxon>Euthyneura</taxon>
        <taxon>Panpulmonata</taxon>
        <taxon>Sacoglossa</taxon>
        <taxon>Placobranchoidea</taxon>
        <taxon>Plakobranchidae</taxon>
        <taxon>Elysia</taxon>
    </lineage>
</organism>
<name>A0AAE0YVE5_9GAST</name>
<comment type="caution">
    <text evidence="2">The sequence shown here is derived from an EMBL/GenBank/DDBJ whole genome shotgun (WGS) entry which is preliminary data.</text>
</comment>
<evidence type="ECO:0000313" key="2">
    <source>
        <dbReference type="EMBL" id="KAK3756972.1"/>
    </source>
</evidence>
<proteinExistence type="predicted"/>
<keyword evidence="3" id="KW-1185">Reference proteome</keyword>
<dbReference type="Proteomes" id="UP001283361">
    <property type="component" value="Unassembled WGS sequence"/>
</dbReference>
<dbReference type="AlphaFoldDB" id="A0AAE0YVE5"/>
<reference evidence="2" key="1">
    <citation type="journal article" date="2023" name="G3 (Bethesda)">
        <title>A reference genome for the long-term kleptoplast-retaining sea slug Elysia crispata morphotype clarki.</title>
        <authorList>
            <person name="Eastman K.E."/>
            <person name="Pendleton A.L."/>
            <person name="Shaikh M.A."/>
            <person name="Suttiyut T."/>
            <person name="Ogas R."/>
            <person name="Tomko P."/>
            <person name="Gavelis G."/>
            <person name="Widhalm J.R."/>
            <person name="Wisecaver J.H."/>
        </authorList>
    </citation>
    <scope>NUCLEOTIDE SEQUENCE</scope>
    <source>
        <strain evidence="2">ECLA1</strain>
    </source>
</reference>
<sequence length="91" mass="10272">MAWCIVLSLLFLFMRAVLSNPMLTPKKFEKTNSCSDDYLVEGNNFILIEFEATGSNSTYPLNDGFYGPKFYYTLRGNSVSIDEANLEVVPV</sequence>
<keyword evidence="1" id="KW-0732">Signal</keyword>
<gene>
    <name evidence="2" type="ORF">RRG08_041325</name>
</gene>
<protein>
    <submittedName>
        <fullName evidence="2">Uncharacterized protein</fullName>
    </submittedName>
</protein>